<name>A0ACC6JGS4_9PSED</name>
<evidence type="ECO:0000313" key="2">
    <source>
        <dbReference type="Proteomes" id="UP001259420"/>
    </source>
</evidence>
<gene>
    <name evidence="1" type="ORF">J2X87_000528</name>
</gene>
<keyword evidence="2" id="KW-1185">Reference proteome</keyword>
<protein>
    <submittedName>
        <fullName evidence="1">RHS repeat-associated protein</fullName>
    </submittedName>
</protein>
<accession>A0ACC6JGS4</accession>
<organism evidence="1 2">
    <name type="scientific">Pseudomonas synxantha</name>
    <dbReference type="NCBI Taxonomy" id="47883"/>
    <lineage>
        <taxon>Bacteria</taxon>
        <taxon>Pseudomonadati</taxon>
        <taxon>Pseudomonadota</taxon>
        <taxon>Gammaproteobacteria</taxon>
        <taxon>Pseudomonadales</taxon>
        <taxon>Pseudomonadaceae</taxon>
        <taxon>Pseudomonas</taxon>
    </lineage>
</organism>
<comment type="caution">
    <text evidence="1">The sequence shown here is derived from an EMBL/GenBank/DDBJ whole genome shotgun (WGS) entry which is preliminary data.</text>
</comment>
<proteinExistence type="predicted"/>
<dbReference type="Proteomes" id="UP001259420">
    <property type="component" value="Unassembled WGS sequence"/>
</dbReference>
<evidence type="ECO:0000313" key="1">
    <source>
        <dbReference type="EMBL" id="MDR6605477.1"/>
    </source>
</evidence>
<dbReference type="EMBL" id="JAVDSD010000001">
    <property type="protein sequence ID" value="MDR6605477.1"/>
    <property type="molecule type" value="Genomic_DNA"/>
</dbReference>
<reference evidence="1" key="1">
    <citation type="submission" date="2023-07" db="EMBL/GenBank/DDBJ databases">
        <title>Sorghum-associated microbial communities from plants grown in Nebraska, USA.</title>
        <authorList>
            <person name="Schachtman D."/>
        </authorList>
    </citation>
    <scope>NUCLEOTIDE SEQUENCE</scope>
    <source>
        <strain evidence="1">BE46</strain>
    </source>
</reference>
<sequence>MMTHANTPAIQVFDPRGLSVRSVAYHRRENASAPQPCITQQEYDRAGRAVLTRDPRLFRMHQDGQAAASQQNIFSLSGTVVLSQNSDAGWRLGLPGAHGQSVEGWDQKLSQSRVDYDPQRRPVATFERAWQGAERCIARFTYADNDADASHNLRGQLIRHDDSAGTLLFTEFSLNATPLQQSRTFIADPQWPVDWPESVPERDALLENAPAITRLHCNAAGEPVTQTDALGNRQTFLHTCAAELREVRLKLAGPAEETALVRDIQYNAFGQIERQCAGNGVISWATYRPDDGRLEHLKAHVTGQPALQDLTYEYDAVGNITCITDAAEATHFHRNQRIEPVNRYRYDSLYRLIEASGRQLRNAPGGPQLPDFQPAADPGQLENYTRIYTYDEAGNLKVMQHQADSASRTERTAIARLSNRSLPEKPDGELPDEQEIAIGHDLNGNRTGLQPGQTLLWDLRNQLRQVDQVVREDEPDDCEFYVYDGSGQRQRKIRQSYTGTLTRTHETRYLPGVEVRTSADEILHVVTIKAGRSTVQILHWQTEPPAGIPQNQHRYGFTDHLGSSALELDEAALLISRESYYPYGGTCWWAGRNKLEANYKTLRYSGQERDATGLYYYGFRYYVPWCQRWLNADPAGIADGLNLFAMVHGNPLRFVDVQGLAGFDTLAAVTATAAREGASAFIAAAAQYAATAVLSPISWGVTVTGAVLGGASGAVSGYATANWAQNRLTVDDPHSWTPFLAKASGAILGAALGAAPSLVGHFNPAGNTAAAAQIGSAFGTLFRELSFQKLLNAGPNNMIPGGPDIVTGLTGSVVVGLAGGATGYTGATVFGSGNAGRALQATVAAPLATMLGAGSSSIVRSARGAANVQAKPEDPAFNPAKGVIGVTSRHFLASLGQLANQAVEQIPGYSALSPETRAGVARAVGNAIGEMRLTYLNALNPGLYAELHQTGWDLENQANGLGVVPQAIPTSCSSEGDPGATVVFYFTNELASRQRSNSHSNLPYVMTHM</sequence>